<dbReference type="Gene3D" id="3.30.70.20">
    <property type="match status" value="1"/>
</dbReference>
<keyword evidence="1 6" id="KW-0813">Transport</keyword>
<dbReference type="PANTHER" id="PTHR36923">
    <property type="entry name" value="FERREDOXIN"/>
    <property type="match status" value="1"/>
</dbReference>
<dbReference type="PANTHER" id="PTHR36923:SF3">
    <property type="entry name" value="FERREDOXIN"/>
    <property type="match status" value="1"/>
</dbReference>
<dbReference type="PROSITE" id="PS00198">
    <property type="entry name" value="4FE4S_FER_1"/>
    <property type="match status" value="1"/>
</dbReference>
<protein>
    <recommendedName>
        <fullName evidence="6">Ferredoxin</fullName>
    </recommendedName>
</protein>
<evidence type="ECO:0000256" key="1">
    <source>
        <dbReference type="ARBA" id="ARBA00022448"/>
    </source>
</evidence>
<keyword evidence="9" id="KW-1185">Reference proteome</keyword>
<accession>A0A7G9WC47</accession>
<dbReference type="GO" id="GO:0009055">
    <property type="term" value="F:electron transfer activity"/>
    <property type="evidence" value="ECO:0007669"/>
    <property type="project" value="UniProtKB-UniRule"/>
</dbReference>
<evidence type="ECO:0000313" key="8">
    <source>
        <dbReference type="EMBL" id="QNO16259.1"/>
    </source>
</evidence>
<dbReference type="SUPFAM" id="SSF54862">
    <property type="entry name" value="4Fe-4S ferredoxins"/>
    <property type="match status" value="1"/>
</dbReference>
<dbReference type="EMBL" id="CP058559">
    <property type="protein sequence ID" value="QNO16259.1"/>
    <property type="molecule type" value="Genomic_DNA"/>
</dbReference>
<proteinExistence type="predicted"/>
<reference evidence="8 9" key="1">
    <citation type="submission" date="2020-07" db="EMBL/GenBank/DDBJ databases">
        <title>Alkalicella. sp. LB2 genome.</title>
        <authorList>
            <person name="Postec A."/>
            <person name="Quemeneur M."/>
        </authorList>
    </citation>
    <scope>NUCLEOTIDE SEQUENCE [LARGE SCALE GENOMIC DNA]</scope>
    <source>
        <strain evidence="8 9">LB2</strain>
    </source>
</reference>
<keyword evidence="3 6" id="KW-0249">Electron transport</keyword>
<evidence type="ECO:0000256" key="6">
    <source>
        <dbReference type="RuleBase" id="RU368020"/>
    </source>
</evidence>
<name>A0A7G9WC47_ALKCA</name>
<comment type="function">
    <text evidence="6">Ferredoxins are iron-sulfur proteins that transfer electrons in a wide variety of metabolic reactions.</text>
</comment>
<feature type="domain" description="4Fe-4S ferredoxin-type" evidence="7">
    <location>
        <begin position="1"/>
        <end position="29"/>
    </location>
</feature>
<dbReference type="InterPro" id="IPR051269">
    <property type="entry name" value="Fe-S_cluster_ET"/>
</dbReference>
<evidence type="ECO:0000256" key="2">
    <source>
        <dbReference type="ARBA" id="ARBA00022723"/>
    </source>
</evidence>
<dbReference type="PRINTS" id="PR00352">
    <property type="entry name" value="3FE4SFRDOXIN"/>
</dbReference>
<dbReference type="InterPro" id="IPR017900">
    <property type="entry name" value="4Fe4S_Fe_S_CS"/>
</dbReference>
<dbReference type="AlphaFoldDB" id="A0A7G9WC47"/>
<dbReference type="Pfam" id="PF13370">
    <property type="entry name" value="Fer4_13"/>
    <property type="match status" value="1"/>
</dbReference>
<gene>
    <name evidence="8" type="ORF">HYG86_16520</name>
</gene>
<keyword evidence="2 6" id="KW-0479">Metal-binding</keyword>
<evidence type="ECO:0000259" key="7">
    <source>
        <dbReference type="PROSITE" id="PS51379"/>
    </source>
</evidence>
<sequence>MKVKVNKDLCIGCGLCEGICPKVFKMNEENVAMVLVDTVPEEEMENVKEALECCPVSAIEFSE</sequence>
<dbReference type="InterPro" id="IPR001080">
    <property type="entry name" value="3Fe4S_ferredoxin"/>
</dbReference>
<dbReference type="Proteomes" id="UP000516160">
    <property type="component" value="Chromosome"/>
</dbReference>
<evidence type="ECO:0000313" key="9">
    <source>
        <dbReference type="Proteomes" id="UP000516160"/>
    </source>
</evidence>
<dbReference type="RefSeq" id="WP_213166652.1">
    <property type="nucleotide sequence ID" value="NZ_CP058559.1"/>
</dbReference>
<dbReference type="PROSITE" id="PS51379">
    <property type="entry name" value="4FE4S_FER_2"/>
    <property type="match status" value="1"/>
</dbReference>
<dbReference type="KEGG" id="acae:HYG86_16520"/>
<evidence type="ECO:0000256" key="3">
    <source>
        <dbReference type="ARBA" id="ARBA00022982"/>
    </source>
</evidence>
<organism evidence="8 9">
    <name type="scientific">Alkalicella caledoniensis</name>
    <dbReference type="NCBI Taxonomy" id="2731377"/>
    <lineage>
        <taxon>Bacteria</taxon>
        <taxon>Bacillati</taxon>
        <taxon>Bacillota</taxon>
        <taxon>Clostridia</taxon>
        <taxon>Eubacteriales</taxon>
        <taxon>Proteinivoracaceae</taxon>
        <taxon>Alkalicella</taxon>
    </lineage>
</organism>
<keyword evidence="4 6" id="KW-0408">Iron</keyword>
<dbReference type="GO" id="GO:0005506">
    <property type="term" value="F:iron ion binding"/>
    <property type="evidence" value="ECO:0007669"/>
    <property type="project" value="UniProtKB-UniRule"/>
</dbReference>
<keyword evidence="5 6" id="KW-0411">Iron-sulfur</keyword>
<dbReference type="GO" id="GO:0051536">
    <property type="term" value="F:iron-sulfur cluster binding"/>
    <property type="evidence" value="ECO:0007669"/>
    <property type="project" value="UniProtKB-KW"/>
</dbReference>
<evidence type="ECO:0000256" key="4">
    <source>
        <dbReference type="ARBA" id="ARBA00023004"/>
    </source>
</evidence>
<evidence type="ECO:0000256" key="5">
    <source>
        <dbReference type="ARBA" id="ARBA00023014"/>
    </source>
</evidence>
<dbReference type="InterPro" id="IPR017896">
    <property type="entry name" value="4Fe4S_Fe-S-bd"/>
</dbReference>